<feature type="binding site" evidence="10">
    <location>
        <position position="7"/>
    </location>
    <ligand>
        <name>Zn(2+)</name>
        <dbReference type="ChEBI" id="CHEBI:29105"/>
    </ligand>
</feature>
<dbReference type="InterPro" id="IPR038630">
    <property type="entry name" value="L24e/L24_sf"/>
</dbReference>
<evidence type="ECO:0000256" key="3">
    <source>
        <dbReference type="ARBA" id="ARBA00022730"/>
    </source>
</evidence>
<protein>
    <recommendedName>
        <fullName evidence="10">Large ribosomal subunit protein eL24</fullName>
    </recommendedName>
</protein>
<sequence length="71" mass="8302">MPEWRVCSFCGYEIEPGKGKMVVEKDGTVLYFCSSKCEKSYRMGRNPRKLKWTKVYQDMKAELKKAQAAKE</sequence>
<evidence type="ECO:0000256" key="5">
    <source>
        <dbReference type="ARBA" id="ARBA00022833"/>
    </source>
</evidence>
<organism evidence="12 13">
    <name type="scientific">Methanocaldococcus lauensis</name>
    <dbReference type="NCBI Taxonomy" id="2546128"/>
    <lineage>
        <taxon>Archaea</taxon>
        <taxon>Methanobacteriati</taxon>
        <taxon>Methanobacteriota</taxon>
        <taxon>Methanomada group</taxon>
        <taxon>Methanococci</taxon>
        <taxon>Methanococcales</taxon>
        <taxon>Methanocaldococcaceae</taxon>
        <taxon>Methanocaldococcus</taxon>
    </lineage>
</organism>
<comment type="similarity">
    <text evidence="1 10">Belongs to the eukaryotic ribosomal protein eL24 family.</text>
</comment>
<evidence type="ECO:0000313" key="12">
    <source>
        <dbReference type="EMBL" id="CAB3287195.1"/>
    </source>
</evidence>
<dbReference type="PROSITE" id="PS01073">
    <property type="entry name" value="RIBOSOMAL_L24E"/>
    <property type="match status" value="1"/>
</dbReference>
<keyword evidence="4 10" id="KW-0863">Zinc-finger</keyword>
<dbReference type="SUPFAM" id="SSF57716">
    <property type="entry name" value="Glucocorticoid receptor-like (DNA-binding domain)"/>
    <property type="match status" value="1"/>
</dbReference>
<feature type="binding site" evidence="10">
    <location>
        <position position="33"/>
    </location>
    <ligand>
        <name>Zn(2+)</name>
        <dbReference type="ChEBI" id="CHEBI:29105"/>
    </ligand>
</feature>
<name>A0A8D6PTX7_9EURY</name>
<comment type="function">
    <text evidence="10">Binds to the 23S rRNA.</text>
</comment>
<dbReference type="InterPro" id="IPR023442">
    <property type="entry name" value="Ribosomal_eL24_CS"/>
</dbReference>
<dbReference type="GO" id="GO:1990904">
    <property type="term" value="C:ribonucleoprotein complex"/>
    <property type="evidence" value="ECO:0007669"/>
    <property type="project" value="UniProtKB-KW"/>
</dbReference>
<dbReference type="EMBL" id="LR792632">
    <property type="protein sequence ID" value="CAB3287195.1"/>
    <property type="molecule type" value="Genomic_DNA"/>
</dbReference>
<keyword evidence="8 10" id="KW-0687">Ribonucleoprotein</keyword>
<dbReference type="PANTHER" id="PTHR10792">
    <property type="entry name" value="60S RIBOSOMAL PROTEIN L24"/>
    <property type="match status" value="1"/>
</dbReference>
<evidence type="ECO:0000256" key="7">
    <source>
        <dbReference type="ARBA" id="ARBA00022980"/>
    </source>
</evidence>
<dbReference type="FunFam" id="2.30.170.20:FF:000001">
    <property type="entry name" value="probable ribosome biogenesis protein RLP24"/>
    <property type="match status" value="1"/>
</dbReference>
<evidence type="ECO:0000256" key="6">
    <source>
        <dbReference type="ARBA" id="ARBA00022884"/>
    </source>
</evidence>
<dbReference type="Pfam" id="PF01246">
    <property type="entry name" value="Ribosomal_L24e"/>
    <property type="match status" value="1"/>
</dbReference>
<dbReference type="InterPro" id="IPR056366">
    <property type="entry name" value="Ribosomal_eL24"/>
</dbReference>
<dbReference type="CDD" id="cd00472">
    <property type="entry name" value="Ribosomal_L24e_L24"/>
    <property type="match status" value="1"/>
</dbReference>
<evidence type="ECO:0000256" key="9">
    <source>
        <dbReference type="ARBA" id="ARBA00062681"/>
    </source>
</evidence>
<dbReference type="InterPro" id="IPR055345">
    <property type="entry name" value="Ribosomal_eL24-rel_arc"/>
</dbReference>
<dbReference type="GO" id="GO:0006412">
    <property type="term" value="P:translation"/>
    <property type="evidence" value="ECO:0007669"/>
    <property type="project" value="UniProtKB-UniRule"/>
</dbReference>
<dbReference type="GO" id="GO:0003735">
    <property type="term" value="F:structural constituent of ribosome"/>
    <property type="evidence" value="ECO:0007669"/>
    <property type="project" value="InterPro"/>
</dbReference>
<dbReference type="InterPro" id="IPR011017">
    <property type="entry name" value="TRASH_dom"/>
</dbReference>
<accession>A0A8D6PTX7</accession>
<dbReference type="Proteomes" id="UP000679213">
    <property type="component" value="Chromosome I"/>
</dbReference>
<keyword evidence="3 10" id="KW-0699">rRNA-binding</keyword>
<reference evidence="12 13" key="1">
    <citation type="submission" date="2020-04" db="EMBL/GenBank/DDBJ databases">
        <authorList>
            <consortium name="Genoscope - CEA"/>
            <person name="William W."/>
        </authorList>
    </citation>
    <scope>NUCLEOTIDE SEQUENCE [LARGE SCALE GENOMIC DNA]</scope>
    <source>
        <strain evidence="12 13">SG7</strain>
    </source>
</reference>
<keyword evidence="13" id="KW-1185">Reference proteome</keyword>
<dbReference type="Gene3D" id="2.30.170.20">
    <property type="entry name" value="Ribosomal protein L24e"/>
    <property type="match status" value="1"/>
</dbReference>
<proteinExistence type="inferred from homology"/>
<dbReference type="RefSeq" id="WP_214400011.1">
    <property type="nucleotide sequence ID" value="NZ_LR792632.1"/>
</dbReference>
<dbReference type="GeneID" id="65882882"/>
<feature type="domain" description="TRASH" evidence="11">
    <location>
        <begin position="7"/>
        <end position="45"/>
    </location>
</feature>
<dbReference type="KEGG" id="mesg:MLAUSG7_0073"/>
<evidence type="ECO:0000256" key="2">
    <source>
        <dbReference type="ARBA" id="ARBA00022723"/>
    </source>
</evidence>
<feature type="binding site" evidence="10">
    <location>
        <position position="10"/>
    </location>
    <ligand>
        <name>Zn(2+)</name>
        <dbReference type="ChEBI" id="CHEBI:29105"/>
    </ligand>
</feature>
<evidence type="ECO:0000256" key="10">
    <source>
        <dbReference type="HAMAP-Rule" id="MF_00773"/>
    </source>
</evidence>
<evidence type="ECO:0000259" key="11">
    <source>
        <dbReference type="SMART" id="SM00746"/>
    </source>
</evidence>
<keyword evidence="6 10" id="KW-0694">RNA-binding</keyword>
<comment type="cofactor">
    <cofactor evidence="10">
        <name>Zn(2+)</name>
        <dbReference type="ChEBI" id="CHEBI:29105"/>
    </cofactor>
    <text evidence="10">Binds 1 zinc ion per subunit.</text>
</comment>
<dbReference type="HAMAP" id="MF_00773">
    <property type="entry name" value="Ribosomal_eL24"/>
    <property type="match status" value="1"/>
</dbReference>
<feature type="zinc finger region" description="C4-type" evidence="10">
    <location>
        <begin position="7"/>
        <end position="37"/>
    </location>
</feature>
<keyword evidence="7 10" id="KW-0689">Ribosomal protein</keyword>
<dbReference type="PANTHER" id="PTHR10792:SF1">
    <property type="entry name" value="RIBOSOMAL PROTEIN L24"/>
    <property type="match status" value="1"/>
</dbReference>
<dbReference type="GO" id="GO:0008270">
    <property type="term" value="F:zinc ion binding"/>
    <property type="evidence" value="ECO:0007669"/>
    <property type="project" value="UniProtKB-UniRule"/>
</dbReference>
<dbReference type="InterPro" id="IPR000988">
    <property type="entry name" value="Ribosomal_eL24-rel_N"/>
</dbReference>
<keyword evidence="2 10" id="KW-0479">Metal-binding</keyword>
<dbReference type="AlphaFoldDB" id="A0A8D6PTX7"/>
<evidence type="ECO:0000256" key="8">
    <source>
        <dbReference type="ARBA" id="ARBA00023274"/>
    </source>
</evidence>
<feature type="binding site" evidence="10">
    <location>
        <position position="37"/>
    </location>
    <ligand>
        <name>Zn(2+)</name>
        <dbReference type="ChEBI" id="CHEBI:29105"/>
    </ligand>
</feature>
<gene>
    <name evidence="10 12" type="primary">rpl24e</name>
    <name evidence="12" type="ORF">MLAUSG7_0073</name>
</gene>
<evidence type="ECO:0000256" key="1">
    <source>
        <dbReference type="ARBA" id="ARBA00005647"/>
    </source>
</evidence>
<dbReference type="SMART" id="SM00746">
    <property type="entry name" value="TRASH"/>
    <property type="match status" value="1"/>
</dbReference>
<keyword evidence="5 10" id="KW-0862">Zinc</keyword>
<evidence type="ECO:0000313" key="13">
    <source>
        <dbReference type="Proteomes" id="UP000679213"/>
    </source>
</evidence>
<dbReference type="GO" id="GO:0005840">
    <property type="term" value="C:ribosome"/>
    <property type="evidence" value="ECO:0007669"/>
    <property type="project" value="UniProtKB-KW"/>
</dbReference>
<dbReference type="GO" id="GO:0019843">
    <property type="term" value="F:rRNA binding"/>
    <property type="evidence" value="ECO:0007669"/>
    <property type="project" value="UniProtKB-UniRule"/>
</dbReference>
<comment type="subunit">
    <text evidence="9 10">Part of the 50S ribosomal subunit. Forms a cluster with proteins L3 and L14.</text>
</comment>
<dbReference type="NCBIfam" id="NF034186">
    <property type="entry name" value="PRK14891.1-1"/>
    <property type="match status" value="1"/>
</dbReference>
<evidence type="ECO:0000256" key="4">
    <source>
        <dbReference type="ARBA" id="ARBA00022771"/>
    </source>
</evidence>